<evidence type="ECO:0008006" key="3">
    <source>
        <dbReference type="Google" id="ProtNLM"/>
    </source>
</evidence>
<organism evidence="1 2">
    <name type="scientific">Burkholderia lata (strain ATCC 17760 / DSM 23089 / LMG 22485 / NCIMB 9086 / R18194 / 383)</name>
    <dbReference type="NCBI Taxonomy" id="482957"/>
    <lineage>
        <taxon>Bacteria</taxon>
        <taxon>Pseudomonadati</taxon>
        <taxon>Pseudomonadota</taxon>
        <taxon>Betaproteobacteria</taxon>
        <taxon>Burkholderiales</taxon>
        <taxon>Burkholderiaceae</taxon>
        <taxon>Burkholderia</taxon>
        <taxon>Burkholderia cepacia complex</taxon>
    </lineage>
</organism>
<gene>
    <name evidence="1" type="ordered locus">Bcep18194_C6679</name>
</gene>
<proteinExistence type="predicted"/>
<dbReference type="InterPro" id="IPR015797">
    <property type="entry name" value="NUDIX_hydrolase-like_dom_sf"/>
</dbReference>
<dbReference type="Gene3D" id="3.90.79.10">
    <property type="entry name" value="Nucleoside Triphosphate Pyrophosphohydrolase"/>
    <property type="match status" value="1"/>
</dbReference>
<reference evidence="1" key="1">
    <citation type="submission" date="2009-01" db="EMBL/GenBank/DDBJ databases">
        <title>Complete sequence of chromosome 3 of Burkholderia sp. 383.</title>
        <authorList>
            <consortium name="US DOE Joint Genome Institute"/>
            <person name="Copeland A."/>
            <person name="Lucas S."/>
            <person name="Lapidus A."/>
            <person name="Barry K."/>
            <person name="Detter J.C."/>
            <person name="Glavina T."/>
            <person name="Hammon N."/>
            <person name="Israni S."/>
            <person name="Pitluck S."/>
            <person name="Chain P."/>
            <person name="Malfatti S."/>
            <person name="Shin M."/>
            <person name="Vergez L."/>
            <person name="Schmutz J."/>
            <person name="Larimer F."/>
            <person name="Land M."/>
            <person name="Kyrpides N."/>
            <person name="Lykidis A."/>
            <person name="Richardson P."/>
        </authorList>
    </citation>
    <scope>NUCLEOTIDE SEQUENCE</scope>
    <source>
        <strain evidence="1">383</strain>
    </source>
</reference>
<protein>
    <recommendedName>
        <fullName evidence="3">Nudix hydrolase domain-containing protein</fullName>
    </recommendedName>
</protein>
<dbReference type="HOGENOM" id="CLU_1387987_0_0_4"/>
<dbReference type="SUPFAM" id="SSF55811">
    <property type="entry name" value="Nudix"/>
    <property type="match status" value="1"/>
</dbReference>
<dbReference type="Proteomes" id="UP000002705">
    <property type="component" value="Chromosome 3"/>
</dbReference>
<dbReference type="EMBL" id="CP000150">
    <property type="protein sequence ID" value="ABB05729.1"/>
    <property type="molecule type" value="Genomic_DNA"/>
</dbReference>
<dbReference type="GeneID" id="45092107"/>
<keyword evidence="2" id="KW-1185">Reference proteome</keyword>
<dbReference type="RefSeq" id="WP_011349373.1">
    <property type="nucleotide sequence ID" value="NC_007509.1"/>
</dbReference>
<evidence type="ECO:0000313" key="1">
    <source>
        <dbReference type="EMBL" id="ABB05729.1"/>
    </source>
</evidence>
<sequence length="196" mass="21661">MAQTYAVVRDSSKNFFIAVKNTKGFFFHTDNNGNGVIYQNGTVIKNGPGESALPGGGLAANTDPAIGAANEFQEETGVELRNFDGKLMPKEWHGVTGKYEYYGVYYQFSSAVFNDISSRAIANLRTGADAAAAIRNGKIKTYKDIFKTYPNCPADNELATGSVWNLDRDWSRIQALNNSQSTSWFYEILKNLKNNI</sequence>
<name>Q39P87_BURL3</name>
<dbReference type="KEGG" id="bur:Bcep18194_C6679"/>
<evidence type="ECO:0000313" key="2">
    <source>
        <dbReference type="Proteomes" id="UP000002705"/>
    </source>
</evidence>
<accession>Q39P87</accession>
<dbReference type="AlphaFoldDB" id="Q39P87"/>
<dbReference type="PATRIC" id="fig|482957.22.peg.7192"/>